<dbReference type="EMBL" id="LT841320">
    <property type="protein sequence ID" value="SMH67860.1"/>
    <property type="molecule type" value="mRNA"/>
</dbReference>
<evidence type="ECO:0000259" key="8">
    <source>
        <dbReference type="PROSITE" id="PS00498"/>
    </source>
</evidence>
<evidence type="ECO:0000256" key="5">
    <source>
        <dbReference type="ARBA" id="ARBA00023008"/>
    </source>
</evidence>
<comment type="subcellular location">
    <subcellularLocation>
        <location evidence="1">Secreted</location>
    </subcellularLocation>
</comment>
<dbReference type="InterPro" id="IPR036697">
    <property type="entry name" value="Hemocyanin_N_sf"/>
</dbReference>
<dbReference type="PANTHER" id="PTHR11511:SF4">
    <property type="entry name" value="PHENOLOXIDASE 2-RELATED"/>
    <property type="match status" value="1"/>
</dbReference>
<dbReference type="PANTHER" id="PTHR11511">
    <property type="entry name" value="LARVAL STORAGE PROTEIN/PHENOLOXIDASE"/>
    <property type="match status" value="1"/>
</dbReference>
<dbReference type="Pfam" id="PF03723">
    <property type="entry name" value="Hemocyanin_C"/>
    <property type="match status" value="1"/>
</dbReference>
<dbReference type="InterPro" id="IPR005204">
    <property type="entry name" value="Hemocyanin_N"/>
</dbReference>
<dbReference type="Gene3D" id="2.60.40.1520">
    <property type="entry name" value="Hemocyanin, C-terminal domain"/>
    <property type="match status" value="1"/>
</dbReference>
<keyword evidence="6" id="KW-1015">Disulfide bond</keyword>
<evidence type="ECO:0000256" key="6">
    <source>
        <dbReference type="ARBA" id="ARBA00023157"/>
    </source>
</evidence>
<evidence type="ECO:0000256" key="1">
    <source>
        <dbReference type="ARBA" id="ARBA00004613"/>
    </source>
</evidence>
<reference evidence="9" key="1">
    <citation type="submission" date="2017-04" db="EMBL/GenBank/DDBJ databases">
        <authorList>
            <person name="Afonso C.L."/>
            <person name="Miller P.J."/>
            <person name="Scott M.A."/>
            <person name="Spackman E."/>
            <person name="Goraichik I."/>
            <person name="Dimitrov K.M."/>
            <person name="Suarez D.L."/>
            <person name="Swayne D.E."/>
        </authorList>
    </citation>
    <scope>NUCLEOTIDE SEQUENCE</scope>
    <source>
        <tissue evidence="9">Whole organism</tissue>
    </source>
</reference>
<dbReference type="GO" id="GO:0046872">
    <property type="term" value="F:metal ion binding"/>
    <property type="evidence" value="ECO:0007669"/>
    <property type="project" value="UniProtKB-KW"/>
</dbReference>
<dbReference type="InterPro" id="IPR008922">
    <property type="entry name" value="Di-copper_centre_dom_sf"/>
</dbReference>
<dbReference type="GO" id="GO:0016491">
    <property type="term" value="F:oxidoreductase activity"/>
    <property type="evidence" value="ECO:0007669"/>
    <property type="project" value="InterPro"/>
</dbReference>
<dbReference type="FunFam" id="2.60.40.1520:FF:000001">
    <property type="entry name" value="Hemocyanin subunit 2"/>
    <property type="match status" value="1"/>
</dbReference>
<keyword evidence="2" id="KW-0964">Secreted</keyword>
<feature type="signal peptide" evidence="7">
    <location>
        <begin position="1"/>
        <end position="19"/>
    </location>
</feature>
<evidence type="ECO:0000256" key="2">
    <source>
        <dbReference type="ARBA" id="ARBA00022525"/>
    </source>
</evidence>
<dbReference type="SUPFAM" id="SSF81296">
    <property type="entry name" value="E set domains"/>
    <property type="match status" value="1"/>
</dbReference>
<dbReference type="Pfam" id="PF00372">
    <property type="entry name" value="Hemocyanin_M"/>
    <property type="match status" value="1"/>
</dbReference>
<dbReference type="SUPFAM" id="SSF48050">
    <property type="entry name" value="Hemocyanin, N-terminal domain"/>
    <property type="match status" value="1"/>
</dbReference>
<name>A0A212MHU7_SCODE</name>
<organism evidence="9">
    <name type="scientific">Scolopendra dehaani</name>
    <name type="common">Thai centipede</name>
    <name type="synonym">Scolopendra subspinipes dehaani</name>
    <dbReference type="NCBI Taxonomy" id="2609776"/>
    <lineage>
        <taxon>Eukaryota</taxon>
        <taxon>Metazoa</taxon>
        <taxon>Ecdysozoa</taxon>
        <taxon>Arthropoda</taxon>
        <taxon>Myriapoda</taxon>
        <taxon>Chilopoda</taxon>
        <taxon>Pleurostigmophora</taxon>
        <taxon>Scolopendromorpha</taxon>
        <taxon>Scolopendridae</taxon>
        <taxon>Scolopendra</taxon>
    </lineage>
</organism>
<dbReference type="AlphaFoldDB" id="A0A212MHU7"/>
<dbReference type="Gene3D" id="1.20.1370.10">
    <property type="entry name" value="Hemocyanin, N-terminal domain"/>
    <property type="match status" value="1"/>
</dbReference>
<evidence type="ECO:0000313" key="9">
    <source>
        <dbReference type="EMBL" id="SMH67860.1"/>
    </source>
</evidence>
<evidence type="ECO:0000256" key="4">
    <source>
        <dbReference type="ARBA" id="ARBA00022729"/>
    </source>
</evidence>
<gene>
    <name evidence="9" type="primary">hemocyanin B</name>
</gene>
<dbReference type="Gene3D" id="1.10.1280.10">
    <property type="entry name" value="Di-copper center containing domain from catechol oxidase"/>
    <property type="match status" value="1"/>
</dbReference>
<keyword evidence="5" id="KW-0186">Copper</keyword>
<dbReference type="InterPro" id="IPR037020">
    <property type="entry name" value="Hemocyanin_C_sf"/>
</dbReference>
<sequence length="662" mass="76517">MAALQWFLLGLVALSLVAGEKCPKTNDIQEKQRRLVEALSYVNRPYNPKPKDHELTPAEKKFLESHVGYLPRREVYSVFDARYLPEANASLYFLLDPPNFDGFIRAIDILSKHINEDMLYYVVSVAATHRDDTRGVILPRIHDIYPDKFLRSEIIGQIKQKALGNEKDIVVDDTKQHVDYRDPYSRLGYFLNDIAMNSHHYHWHVQNSLIWKNRTYPSVANLLKERIGAAFAYMHHEMVNRFDAELLSNKLPRVTPFENWNDPILEGYAAHLIVDRYQYNYMYRPPNLKLKDLPETTRNQMRQWRDRILDSIHKGYAISKDGRNVTLSEEDGIDIIGNMVESTVNSINLPLYGNLHCYAHTIAARVADPDNTYGEDNGAMYDVATSARDPLFYRWHKYIDKIIQAYRNSLRSYTVEQLTWPVVVVEGLTVEGAKVNKIKTFWEDDVLTVGTGFTFTGPSATAKVNVRHLEHEEFSYNIQVVNNAGENKKAVFRIFLAPKYDEKGHEFDFNEQRQSMIELDKFVTELTPGKNVVIRKSSESSVTQKHEKIYANPKERQQNDHCNCGWPDNLLVPRGSYEGTEFQVFVVVTNYEEDYVPSDESCHCGDGRSYCGILFGNHPDRRPYGYPFEKRTDAHTFQDFKTPNMYAVDVSIQFTGVIKKSS</sequence>
<accession>A0A212MHU7</accession>
<dbReference type="PROSITE" id="PS00498">
    <property type="entry name" value="TYROSINASE_2"/>
    <property type="match status" value="1"/>
</dbReference>
<feature type="chain" id="PRO_5012510367" evidence="7">
    <location>
        <begin position="20"/>
        <end position="662"/>
    </location>
</feature>
<dbReference type="Pfam" id="PF03722">
    <property type="entry name" value="Hemocyanin_N"/>
    <property type="match status" value="1"/>
</dbReference>
<feature type="domain" description="Tyrosinase copper-binding" evidence="8">
    <location>
        <begin position="389"/>
        <end position="400"/>
    </location>
</feature>
<dbReference type="PRINTS" id="PR00187">
    <property type="entry name" value="HAEMOCYANIN"/>
</dbReference>
<proteinExistence type="evidence at transcript level"/>
<dbReference type="GO" id="GO:0005576">
    <property type="term" value="C:extracellular region"/>
    <property type="evidence" value="ECO:0007669"/>
    <property type="project" value="UniProtKB-SubCell"/>
</dbReference>
<keyword evidence="3" id="KW-0479">Metal-binding</keyword>
<dbReference type="InterPro" id="IPR005203">
    <property type="entry name" value="Hemocyanin_C"/>
</dbReference>
<protein>
    <submittedName>
        <fullName evidence="9">HcB</fullName>
    </submittedName>
</protein>
<dbReference type="InterPro" id="IPR013788">
    <property type="entry name" value="Hemocyanin/hexamerin"/>
</dbReference>
<dbReference type="InterPro" id="IPR000896">
    <property type="entry name" value="Hemocyanin/hexamerin_mid_dom"/>
</dbReference>
<dbReference type="InterPro" id="IPR002227">
    <property type="entry name" value="Tyrosinase_Cu-bd"/>
</dbReference>
<dbReference type="PROSITE" id="PS00210">
    <property type="entry name" value="HEMOCYANIN_2"/>
    <property type="match status" value="1"/>
</dbReference>
<keyword evidence="4 7" id="KW-0732">Signal</keyword>
<evidence type="ECO:0000256" key="7">
    <source>
        <dbReference type="SAM" id="SignalP"/>
    </source>
</evidence>
<evidence type="ECO:0000256" key="3">
    <source>
        <dbReference type="ARBA" id="ARBA00022723"/>
    </source>
</evidence>
<dbReference type="InterPro" id="IPR014756">
    <property type="entry name" value="Ig_E-set"/>
</dbReference>
<dbReference type="SUPFAM" id="SSF48056">
    <property type="entry name" value="Di-copper centre-containing domain"/>
    <property type="match status" value="1"/>
</dbReference>